<evidence type="ECO:0000259" key="2">
    <source>
        <dbReference type="PROSITE" id="PS50072"/>
    </source>
</evidence>
<dbReference type="GO" id="GO:0006457">
    <property type="term" value="P:protein folding"/>
    <property type="evidence" value="ECO:0007669"/>
    <property type="project" value="TreeGrafter"/>
</dbReference>
<feature type="compositionally biased region" description="Low complexity" evidence="1">
    <location>
        <begin position="689"/>
        <end position="701"/>
    </location>
</feature>
<feature type="compositionally biased region" description="Basic and acidic residues" evidence="1">
    <location>
        <begin position="306"/>
        <end position="324"/>
    </location>
</feature>
<feature type="compositionally biased region" description="Polar residues" evidence="1">
    <location>
        <begin position="407"/>
        <end position="425"/>
    </location>
</feature>
<feature type="region of interest" description="Disordered" evidence="1">
    <location>
        <begin position="472"/>
        <end position="795"/>
    </location>
</feature>
<evidence type="ECO:0000313" key="4">
    <source>
        <dbReference type="Proteomes" id="UP000290809"/>
    </source>
</evidence>
<feature type="compositionally biased region" description="Acidic residues" evidence="1">
    <location>
        <begin position="131"/>
        <end position="141"/>
    </location>
</feature>
<accession>A0A430QJM2</accession>
<dbReference type="PROSITE" id="PS50072">
    <property type="entry name" value="CSA_PPIASE_2"/>
    <property type="match status" value="1"/>
</dbReference>
<dbReference type="SUPFAM" id="SSF50891">
    <property type="entry name" value="Cyclophilin-like"/>
    <property type="match status" value="1"/>
</dbReference>
<sequence>MVQGGDFSNKDGTGGESIYGGTFAEGLTLMALNSSCKAKQSLLSSFSTTAPAPHLNGKHVVFGHVISGEDVVRKIEAVPISDTKAHRPVKSIVIESCGELIPVKKSKVIGEEKKSKKAKKAKKKKRKLSEGEEFSDSESGMDNECSVRKEEIPEVPPPKFLYRGNYEEDQLELQKKVNLSPRYCISARISNYSVESRRRVSSSRSSRGSRQDPLSPSIAASRNRNPSASPSSVVIANTGVSGSLRDIDSSEKEFSMDQRDDHKQRSPSHSPSLDHRVLVNDSKVVENGSSPTQNNLSPVSIGPKKLYTEFEGKPDDPSDRRYVRSPENIRQTSVSEDLFGKDRRANQRLSEIDDEYMVDIDEDAKFKTLPTTTHEQSPKLSKFSEYSTIKSNDVSKRDLGDSPKVYHTNQSPRKCSGSPNLKSPQQILISPVNSCASGQQQKYQSKSPVLMLSPKLPTSFENQAPIDQPIIISPSRIPYPSPLSGSGSNNRMPSPPCENARISSPPDLSNRNQVSHELSRIPTPSQPDNKEQGKVFSEETDLHKLEEIPSPEKPRKQPSPSHSDRQLKVTRGSRSASRSSTLGSRSNSSCESDSSRSCSRSHSQTSPKKRRRRTPRSPPPHLVEKWKMRREMLNQKRRVVPPSVAAYAPSGSSEDRLRGIERRHLSGRSTHIHSRSPSRSIPSRRRSRSSSSRSKSGSYTHSRTKLNVRRGSPEAESLRSRKRSPSRDRKISRSRSHSRSPPKSFGLKHRGTSPSKPIIVITKKSQTTQKPTKIVTEDPSTENAVTTSKWENSPQILEKNTNQHLGPWTNKHWETGDKVELDESVKKDEKKLATAKTQGPNSISILQRLRVIQEDSSKNEVHLNKDENSPAAVIDNKEKLENSVAASNETTSIPTVPTMIKPQVPPISKNQVKKPAAIRGRSHSSSSSSASSSSSSGSSSRSSSRPKRSRKRCRSISSSARKIQRSDFSDSRSRGRGSRGRYSPVSRSYYTRSRSRSFSTRASTNWGTRTSYPSRNRSWSRSRSRSFSRDSRSHSSSARRHKRRHRRTRRGRNSSRSWSSSRSSSRSIRRR</sequence>
<feature type="compositionally biased region" description="Basic and acidic residues" evidence="1">
    <location>
        <begin position="528"/>
        <end position="555"/>
    </location>
</feature>
<feature type="domain" description="PPIase cyclophilin-type" evidence="2">
    <location>
        <begin position="1"/>
        <end position="99"/>
    </location>
</feature>
<organism evidence="3 4">
    <name type="scientific">Schistosoma bovis</name>
    <name type="common">Blood fluke</name>
    <dbReference type="NCBI Taxonomy" id="6184"/>
    <lineage>
        <taxon>Eukaryota</taxon>
        <taxon>Metazoa</taxon>
        <taxon>Spiralia</taxon>
        <taxon>Lophotrochozoa</taxon>
        <taxon>Platyhelminthes</taxon>
        <taxon>Trematoda</taxon>
        <taxon>Digenea</taxon>
        <taxon>Strigeidida</taxon>
        <taxon>Schistosomatoidea</taxon>
        <taxon>Schistosomatidae</taxon>
        <taxon>Schistosoma</taxon>
    </lineage>
</organism>
<dbReference type="Gene3D" id="2.40.100.10">
    <property type="entry name" value="Cyclophilin-like"/>
    <property type="match status" value="1"/>
</dbReference>
<dbReference type="AlphaFoldDB" id="A0A430QJM2"/>
<feature type="compositionally biased region" description="Basic and acidic residues" evidence="1">
    <location>
        <begin position="711"/>
        <end position="731"/>
    </location>
</feature>
<proteinExistence type="predicted"/>
<dbReference type="Pfam" id="PF00160">
    <property type="entry name" value="Pro_isomerase"/>
    <property type="match status" value="1"/>
</dbReference>
<feature type="compositionally biased region" description="Basic residues" evidence="1">
    <location>
        <begin position="115"/>
        <end position="127"/>
    </location>
</feature>
<feature type="compositionally biased region" description="Low complexity" evidence="1">
    <location>
        <begin position="980"/>
        <end position="1004"/>
    </location>
</feature>
<name>A0A430QJM2_SCHBO</name>
<dbReference type="InterPro" id="IPR002130">
    <property type="entry name" value="Cyclophilin-type_PPIase_dom"/>
</dbReference>
<dbReference type="EMBL" id="QMKO01001637">
    <property type="protein sequence ID" value="RTG87846.1"/>
    <property type="molecule type" value="Genomic_DNA"/>
</dbReference>
<feature type="compositionally biased region" description="Basic and acidic residues" evidence="1">
    <location>
        <begin position="653"/>
        <end position="664"/>
    </location>
</feature>
<feature type="compositionally biased region" description="Basic and acidic residues" evidence="1">
    <location>
        <begin position="622"/>
        <end position="634"/>
    </location>
</feature>
<dbReference type="GO" id="GO:0003755">
    <property type="term" value="F:peptidyl-prolyl cis-trans isomerase activity"/>
    <property type="evidence" value="ECO:0007669"/>
    <property type="project" value="InterPro"/>
</dbReference>
<evidence type="ECO:0000256" key="1">
    <source>
        <dbReference type="SAM" id="MobiDB-lite"/>
    </source>
</evidence>
<dbReference type="GO" id="GO:0005737">
    <property type="term" value="C:cytoplasm"/>
    <property type="evidence" value="ECO:0007669"/>
    <property type="project" value="TreeGrafter"/>
</dbReference>
<keyword evidence="4" id="KW-1185">Reference proteome</keyword>
<feature type="compositionally biased region" description="Basic and acidic residues" evidence="1">
    <location>
        <begin position="245"/>
        <end position="264"/>
    </location>
</feature>
<feature type="compositionally biased region" description="Low complexity" evidence="1">
    <location>
        <begin position="220"/>
        <end position="234"/>
    </location>
</feature>
<feature type="compositionally biased region" description="Basic residues" evidence="1">
    <location>
        <begin position="944"/>
        <end position="954"/>
    </location>
</feature>
<feature type="region of interest" description="Disordered" evidence="1">
    <location>
        <begin position="195"/>
        <end position="342"/>
    </location>
</feature>
<dbReference type="STRING" id="6184.A0A430QJM2"/>
<feature type="compositionally biased region" description="Low complexity" evidence="1">
    <location>
        <begin position="762"/>
        <end position="773"/>
    </location>
</feature>
<feature type="compositionally biased region" description="Basic residues" evidence="1">
    <location>
        <begin position="670"/>
        <end position="688"/>
    </location>
</feature>
<gene>
    <name evidence="3" type="ORF">DC041_0000695</name>
</gene>
<dbReference type="PANTHER" id="PTHR11071">
    <property type="entry name" value="PEPTIDYL-PROLYL CIS-TRANS ISOMERASE"/>
    <property type="match status" value="1"/>
</dbReference>
<feature type="compositionally biased region" description="Basic residues" evidence="1">
    <location>
        <begin position="732"/>
        <end position="751"/>
    </location>
</feature>
<dbReference type="Proteomes" id="UP000290809">
    <property type="component" value="Unassembled WGS sequence"/>
</dbReference>
<feature type="compositionally biased region" description="Basic residues" evidence="1">
    <location>
        <begin position="1037"/>
        <end position="1053"/>
    </location>
</feature>
<feature type="region of interest" description="Disordered" evidence="1">
    <location>
        <begin position="877"/>
        <end position="1071"/>
    </location>
</feature>
<dbReference type="GO" id="GO:0016018">
    <property type="term" value="F:cyclosporin A binding"/>
    <property type="evidence" value="ECO:0007669"/>
    <property type="project" value="TreeGrafter"/>
</dbReference>
<reference evidence="3 4" key="1">
    <citation type="journal article" date="2019" name="PLoS Pathog.">
        <title>Genome sequence of the bovine parasite Schistosoma bovis Tanzania.</title>
        <authorList>
            <person name="Oey H."/>
            <person name="Zakrzewski M."/>
            <person name="Gobert G."/>
            <person name="Gravermann K."/>
            <person name="Stoye J."/>
            <person name="Jones M."/>
            <person name="Mcmanus D."/>
            <person name="Krause L."/>
        </authorList>
    </citation>
    <scope>NUCLEOTIDE SEQUENCE [LARGE SCALE GENOMIC DNA]</scope>
    <source>
        <strain evidence="3 4">TAN1997</strain>
    </source>
</reference>
<dbReference type="PANTHER" id="PTHR11071:SF561">
    <property type="entry name" value="PEPTIDYL-PROLYL CIS-TRANS ISOMERASE D-RELATED"/>
    <property type="match status" value="1"/>
</dbReference>
<feature type="compositionally biased region" description="Low complexity" evidence="1">
    <location>
        <begin position="923"/>
        <end position="943"/>
    </location>
</feature>
<comment type="caution">
    <text evidence="3">The sequence shown here is derived from an EMBL/GenBank/DDBJ whole genome shotgun (WGS) entry which is preliminary data.</text>
</comment>
<protein>
    <recommendedName>
        <fullName evidence="2">PPIase cyclophilin-type domain-containing protein</fullName>
    </recommendedName>
</protein>
<feature type="compositionally biased region" description="Basic and acidic residues" evidence="1">
    <location>
        <begin position="964"/>
        <end position="973"/>
    </location>
</feature>
<feature type="compositionally biased region" description="Polar residues" evidence="1">
    <location>
        <begin position="287"/>
        <end position="298"/>
    </location>
</feature>
<dbReference type="InterPro" id="IPR029000">
    <property type="entry name" value="Cyclophilin-like_dom_sf"/>
</dbReference>
<feature type="compositionally biased region" description="Polar residues" evidence="1">
    <location>
        <begin position="781"/>
        <end position="795"/>
    </location>
</feature>
<feature type="compositionally biased region" description="Low complexity" evidence="1">
    <location>
        <begin position="472"/>
        <end position="484"/>
    </location>
</feature>
<evidence type="ECO:0000313" key="3">
    <source>
        <dbReference type="EMBL" id="RTG87846.1"/>
    </source>
</evidence>
<feature type="region of interest" description="Disordered" evidence="1">
    <location>
        <begin position="111"/>
        <end position="150"/>
    </location>
</feature>
<feature type="compositionally biased region" description="Polar residues" evidence="1">
    <location>
        <begin position="884"/>
        <end position="895"/>
    </location>
</feature>
<feature type="region of interest" description="Disordered" evidence="1">
    <location>
        <begin position="392"/>
        <end position="425"/>
    </location>
</feature>
<feature type="compositionally biased region" description="Low complexity" evidence="1">
    <location>
        <begin position="572"/>
        <end position="606"/>
    </location>
</feature>
<feature type="compositionally biased region" description="Polar residues" evidence="1">
    <location>
        <begin position="506"/>
        <end position="527"/>
    </location>
</feature>
<feature type="compositionally biased region" description="Low complexity" evidence="1">
    <location>
        <begin position="1054"/>
        <end position="1071"/>
    </location>
</feature>